<organism evidence="1 2">
    <name type="scientific">Jilunia laotingensis</name>
    <dbReference type="NCBI Taxonomy" id="2763675"/>
    <lineage>
        <taxon>Bacteria</taxon>
        <taxon>Pseudomonadati</taxon>
        <taxon>Bacteroidota</taxon>
        <taxon>Bacteroidia</taxon>
        <taxon>Bacteroidales</taxon>
        <taxon>Bacteroidaceae</taxon>
        <taxon>Jilunia</taxon>
    </lineage>
</organism>
<dbReference type="AlphaFoldDB" id="A0A926IR78"/>
<protein>
    <submittedName>
        <fullName evidence="1">Uncharacterized protein</fullName>
    </submittedName>
</protein>
<reference evidence="1" key="1">
    <citation type="submission" date="2020-08" db="EMBL/GenBank/DDBJ databases">
        <title>Genome public.</title>
        <authorList>
            <person name="Liu C."/>
            <person name="Sun Q."/>
        </authorList>
    </citation>
    <scope>NUCLEOTIDE SEQUENCE</scope>
    <source>
        <strain evidence="1">N12</strain>
    </source>
</reference>
<sequence>MSRVKRVLSSLLLLVLFMVYQVSITMFTHVHYINGVMIVHSHPNKGKHDHSKTAIVVIDRLSVFQTLEADVPVKIEPERPLLCKVEVLVEIPVRTGMPWLVVSLRAPPIV</sequence>
<comment type="caution">
    <text evidence="1">The sequence shown here is derived from an EMBL/GenBank/DDBJ whole genome shotgun (WGS) entry which is preliminary data.</text>
</comment>
<keyword evidence="2" id="KW-1185">Reference proteome</keyword>
<dbReference type="EMBL" id="JACRTF010000001">
    <property type="protein sequence ID" value="MBC8594315.1"/>
    <property type="molecule type" value="Genomic_DNA"/>
</dbReference>
<dbReference type="Proteomes" id="UP000651085">
    <property type="component" value="Unassembled WGS sequence"/>
</dbReference>
<proteinExistence type="predicted"/>
<name>A0A926IR78_9BACT</name>
<accession>A0A926IR78</accession>
<dbReference type="RefSeq" id="WP_369411023.1">
    <property type="nucleotide sequence ID" value="NZ_JACRTF010000001.1"/>
</dbReference>
<gene>
    <name evidence="1" type="ORF">H8744_13885</name>
</gene>
<evidence type="ECO:0000313" key="1">
    <source>
        <dbReference type="EMBL" id="MBC8594315.1"/>
    </source>
</evidence>
<evidence type="ECO:0000313" key="2">
    <source>
        <dbReference type="Proteomes" id="UP000651085"/>
    </source>
</evidence>